<dbReference type="GO" id="GO:0016887">
    <property type="term" value="F:ATP hydrolysis activity"/>
    <property type="evidence" value="ECO:0007669"/>
    <property type="project" value="InterPro"/>
</dbReference>
<dbReference type="RefSeq" id="WP_145350303.1">
    <property type="nucleotide sequence ID" value="NZ_CP036262.1"/>
</dbReference>
<dbReference type="Gene3D" id="3.40.50.300">
    <property type="entry name" value="P-loop containing nucleotide triphosphate hydrolases"/>
    <property type="match status" value="1"/>
</dbReference>
<dbReference type="SMART" id="SM00382">
    <property type="entry name" value="AAA"/>
    <property type="match status" value="1"/>
</dbReference>
<dbReference type="OrthoDB" id="9783370at2"/>
<dbReference type="PANTHER" id="PTHR35894">
    <property type="entry name" value="GENERAL SECRETION PATHWAY PROTEIN A-RELATED"/>
    <property type="match status" value="1"/>
</dbReference>
<protein>
    <recommendedName>
        <fullName evidence="1">AAA+ ATPase domain-containing protein</fullName>
    </recommendedName>
</protein>
<dbReference type="KEGG" id="rml:FF011L_08290"/>
<organism evidence="2 3">
    <name type="scientific">Roseimaritima multifibrata</name>
    <dbReference type="NCBI Taxonomy" id="1930274"/>
    <lineage>
        <taxon>Bacteria</taxon>
        <taxon>Pseudomonadati</taxon>
        <taxon>Planctomycetota</taxon>
        <taxon>Planctomycetia</taxon>
        <taxon>Pirellulales</taxon>
        <taxon>Pirellulaceae</taxon>
        <taxon>Roseimaritima</taxon>
    </lineage>
</organism>
<name>A0A517MB29_9BACT</name>
<dbReference type="InterPro" id="IPR049945">
    <property type="entry name" value="AAA_22"/>
</dbReference>
<gene>
    <name evidence="2" type="ORF">FF011L_08290</name>
</gene>
<dbReference type="InterPro" id="IPR027417">
    <property type="entry name" value="P-loop_NTPase"/>
</dbReference>
<dbReference type="InterPro" id="IPR052026">
    <property type="entry name" value="ExeA_AAA_ATPase_DNA-bind"/>
</dbReference>
<dbReference type="InterPro" id="IPR003593">
    <property type="entry name" value="AAA+_ATPase"/>
</dbReference>
<dbReference type="AlphaFoldDB" id="A0A517MB29"/>
<evidence type="ECO:0000259" key="1">
    <source>
        <dbReference type="SMART" id="SM00382"/>
    </source>
</evidence>
<accession>A0A517MB29</accession>
<sequence length="275" mass="30554">MYESYWNLNERPFENWSDPRFYYPSEIHQTALLKVRYAVENRRAAVAICGDSGIGKSLIVDALAAQLPDPFAPVAKLAFPQLAGSELLGYVTDELTGTTGPNDETSRTSLRRLDDFFADNVDAGRHAVLIVDEAHLLTAPEQLETLRLLLNLQREQAQAEAAWTLVLVGHATLLSVIERNRALDERMSVKCMLSRMNSEQTAAYIQHRLQAAGCENHPIFSAEAIETLYVRSGGIPRRINRLADLALMVGYAEELEQIDAAHIDGVHQELVTIAA</sequence>
<keyword evidence="3" id="KW-1185">Reference proteome</keyword>
<dbReference type="PANTHER" id="PTHR35894:SF1">
    <property type="entry name" value="PHOSPHORIBULOKINASE _ URIDINE KINASE FAMILY"/>
    <property type="match status" value="1"/>
</dbReference>
<feature type="domain" description="AAA+ ATPase" evidence="1">
    <location>
        <begin position="42"/>
        <end position="197"/>
    </location>
</feature>
<proteinExistence type="predicted"/>
<dbReference type="Pfam" id="PF13401">
    <property type="entry name" value="AAA_22"/>
    <property type="match status" value="1"/>
</dbReference>
<dbReference type="Proteomes" id="UP000320672">
    <property type="component" value="Chromosome"/>
</dbReference>
<dbReference type="SUPFAM" id="SSF52540">
    <property type="entry name" value="P-loop containing nucleoside triphosphate hydrolases"/>
    <property type="match status" value="1"/>
</dbReference>
<dbReference type="EMBL" id="CP036262">
    <property type="protein sequence ID" value="QDS92093.1"/>
    <property type="molecule type" value="Genomic_DNA"/>
</dbReference>
<evidence type="ECO:0000313" key="3">
    <source>
        <dbReference type="Proteomes" id="UP000320672"/>
    </source>
</evidence>
<reference evidence="2 3" key="1">
    <citation type="submission" date="2019-02" db="EMBL/GenBank/DDBJ databases">
        <title>Deep-cultivation of Planctomycetes and their phenomic and genomic characterization uncovers novel biology.</title>
        <authorList>
            <person name="Wiegand S."/>
            <person name="Jogler M."/>
            <person name="Boedeker C."/>
            <person name="Pinto D."/>
            <person name="Vollmers J."/>
            <person name="Rivas-Marin E."/>
            <person name="Kohn T."/>
            <person name="Peeters S.H."/>
            <person name="Heuer A."/>
            <person name="Rast P."/>
            <person name="Oberbeckmann S."/>
            <person name="Bunk B."/>
            <person name="Jeske O."/>
            <person name="Meyerdierks A."/>
            <person name="Storesund J.E."/>
            <person name="Kallscheuer N."/>
            <person name="Luecker S."/>
            <person name="Lage O.M."/>
            <person name="Pohl T."/>
            <person name="Merkel B.J."/>
            <person name="Hornburger P."/>
            <person name="Mueller R.-W."/>
            <person name="Bruemmer F."/>
            <person name="Labrenz M."/>
            <person name="Spormann A.M."/>
            <person name="Op den Camp H."/>
            <person name="Overmann J."/>
            <person name="Amann R."/>
            <person name="Jetten M.S.M."/>
            <person name="Mascher T."/>
            <person name="Medema M.H."/>
            <person name="Devos D.P."/>
            <person name="Kaster A.-K."/>
            <person name="Ovreas L."/>
            <person name="Rohde M."/>
            <person name="Galperin M.Y."/>
            <person name="Jogler C."/>
        </authorList>
    </citation>
    <scope>NUCLEOTIDE SEQUENCE [LARGE SCALE GENOMIC DNA]</scope>
    <source>
        <strain evidence="2 3">FF011L</strain>
    </source>
</reference>
<evidence type="ECO:0000313" key="2">
    <source>
        <dbReference type="EMBL" id="QDS92093.1"/>
    </source>
</evidence>